<dbReference type="Pfam" id="PF01408">
    <property type="entry name" value="GFO_IDH_MocA"/>
    <property type="match status" value="1"/>
</dbReference>
<dbReference type="InterPro" id="IPR055170">
    <property type="entry name" value="GFO_IDH_MocA-like_dom"/>
</dbReference>
<evidence type="ECO:0000313" key="4">
    <source>
        <dbReference type="Proteomes" id="UP001596113"/>
    </source>
</evidence>
<dbReference type="Gene3D" id="3.40.50.720">
    <property type="entry name" value="NAD(P)-binding Rossmann-like Domain"/>
    <property type="match status" value="1"/>
</dbReference>
<gene>
    <name evidence="3" type="ORF">ACFPOF_33030</name>
</gene>
<evidence type="ECO:0000313" key="3">
    <source>
        <dbReference type="EMBL" id="MFC5407582.1"/>
    </source>
</evidence>
<dbReference type="EMBL" id="JBHSMI010000067">
    <property type="protein sequence ID" value="MFC5407582.1"/>
    <property type="molecule type" value="Genomic_DNA"/>
</dbReference>
<accession>A0ABW0I508</accession>
<name>A0ABW0I508_9BACL</name>
<feature type="domain" description="GFO/IDH/MocA-like oxidoreductase" evidence="2">
    <location>
        <begin position="169"/>
        <end position="248"/>
    </location>
</feature>
<dbReference type="PANTHER" id="PTHR43377">
    <property type="entry name" value="BILIVERDIN REDUCTASE A"/>
    <property type="match status" value="1"/>
</dbReference>
<dbReference type="InterPro" id="IPR000683">
    <property type="entry name" value="Gfo/Idh/MocA-like_OxRdtase_N"/>
</dbReference>
<dbReference type="Proteomes" id="UP001596113">
    <property type="component" value="Unassembled WGS sequence"/>
</dbReference>
<dbReference type="PANTHER" id="PTHR43377:SF1">
    <property type="entry name" value="BILIVERDIN REDUCTASE A"/>
    <property type="match status" value="1"/>
</dbReference>
<comment type="caution">
    <text evidence="3">The sequence shown here is derived from an EMBL/GenBank/DDBJ whole genome shotgun (WGS) entry which is preliminary data.</text>
</comment>
<dbReference type="RefSeq" id="WP_378140372.1">
    <property type="nucleotide sequence ID" value="NZ_JBHSMI010000067.1"/>
</dbReference>
<feature type="domain" description="Gfo/Idh/MocA-like oxidoreductase N-terminal" evidence="1">
    <location>
        <begin position="4"/>
        <end position="123"/>
    </location>
</feature>
<organism evidence="3 4">
    <name type="scientific">Cohnella soli</name>
    <dbReference type="NCBI Taxonomy" id="425005"/>
    <lineage>
        <taxon>Bacteria</taxon>
        <taxon>Bacillati</taxon>
        <taxon>Bacillota</taxon>
        <taxon>Bacilli</taxon>
        <taxon>Bacillales</taxon>
        <taxon>Paenibacillaceae</taxon>
        <taxon>Cohnella</taxon>
    </lineage>
</organism>
<protein>
    <submittedName>
        <fullName evidence="3">Gfo/Idh/MocA family protein</fullName>
    </submittedName>
</protein>
<dbReference type="SUPFAM" id="SSF51735">
    <property type="entry name" value="NAD(P)-binding Rossmann-fold domains"/>
    <property type="match status" value="1"/>
</dbReference>
<dbReference type="InterPro" id="IPR051450">
    <property type="entry name" value="Gfo/Idh/MocA_Oxidoreductases"/>
</dbReference>
<dbReference type="InterPro" id="IPR036291">
    <property type="entry name" value="NAD(P)-bd_dom_sf"/>
</dbReference>
<dbReference type="Pfam" id="PF22725">
    <property type="entry name" value="GFO_IDH_MocA_C3"/>
    <property type="match status" value="1"/>
</dbReference>
<evidence type="ECO:0000259" key="2">
    <source>
        <dbReference type="Pfam" id="PF22725"/>
    </source>
</evidence>
<proteinExistence type="predicted"/>
<sequence length="338" mass="36543">MDKVKVGILGLGRWGMCHLETFSALGQAEVVAICDSSPERLARAGREYGVKELYANADDLLQHEDIDLISVVTFESQHLAPTLKALQSGKHVLVEKPVTTKPAEARDMQAAAAASGKLLLPGHLLRFDPRYAAIKEATAAGGRVGEPVSMFMKRAREQFLFETFKRVHTVFELMIHDIDLAIWYAGCRVTKVKAYGKSFSGNSTPEVLWANLEFENGAIAVLQSSWMTPDAVGVEIADAIEVIGRNGIAHFETSNSGLQMWDGSGRLTPDTNIHAKLHGQTVGSLREQLTYICRCLVKGEAPSVISFDDAVHGIEVADAIVASCGSGLEIALGEAALR</sequence>
<evidence type="ECO:0000259" key="1">
    <source>
        <dbReference type="Pfam" id="PF01408"/>
    </source>
</evidence>
<keyword evidence="4" id="KW-1185">Reference proteome</keyword>
<dbReference type="SUPFAM" id="SSF55347">
    <property type="entry name" value="Glyceraldehyde-3-phosphate dehydrogenase-like, C-terminal domain"/>
    <property type="match status" value="1"/>
</dbReference>
<reference evidence="4" key="1">
    <citation type="journal article" date="2019" name="Int. J. Syst. Evol. Microbiol.">
        <title>The Global Catalogue of Microorganisms (GCM) 10K type strain sequencing project: providing services to taxonomists for standard genome sequencing and annotation.</title>
        <authorList>
            <consortium name="The Broad Institute Genomics Platform"/>
            <consortium name="The Broad Institute Genome Sequencing Center for Infectious Disease"/>
            <person name="Wu L."/>
            <person name="Ma J."/>
        </authorList>
    </citation>
    <scope>NUCLEOTIDE SEQUENCE [LARGE SCALE GENOMIC DNA]</scope>
    <source>
        <strain evidence="4">CGMCC 1.18575</strain>
    </source>
</reference>
<dbReference type="Gene3D" id="3.30.360.10">
    <property type="entry name" value="Dihydrodipicolinate Reductase, domain 2"/>
    <property type="match status" value="1"/>
</dbReference>